<dbReference type="PANTHER" id="PTHR11562">
    <property type="entry name" value="CATION EFFLUX PROTEIN/ ZINC TRANSPORTER"/>
    <property type="match status" value="1"/>
</dbReference>
<dbReference type="RefSeq" id="WP_004918542.1">
    <property type="nucleotide sequence ID" value="NZ_CP011859.1"/>
</dbReference>
<dbReference type="InterPro" id="IPR036163">
    <property type="entry name" value="HMA_dom_sf"/>
</dbReference>
<keyword evidence="2" id="KW-0812">Transmembrane</keyword>
<dbReference type="Gene3D" id="3.30.70.100">
    <property type="match status" value="1"/>
</dbReference>
<dbReference type="Proteomes" id="UP000189883">
    <property type="component" value="Chromosome"/>
</dbReference>
<dbReference type="AlphaFoldDB" id="A0A162BXR7"/>
<protein>
    <submittedName>
        <fullName evidence="7">Cadmium, cobalt and zinc/H(+)-K(+) antiporter</fullName>
    </submittedName>
</protein>
<dbReference type="Pfam" id="PF01545">
    <property type="entry name" value="Cation_efflux"/>
    <property type="match status" value="1"/>
</dbReference>
<keyword evidence="3" id="KW-0862">Zinc</keyword>
<dbReference type="GO" id="GO:0005385">
    <property type="term" value="F:zinc ion transmembrane transporter activity"/>
    <property type="evidence" value="ECO:0007669"/>
    <property type="project" value="TreeGrafter"/>
</dbReference>
<dbReference type="SUPFAM" id="SSF55008">
    <property type="entry name" value="HMA, heavy metal-associated domain"/>
    <property type="match status" value="1"/>
</dbReference>
<evidence type="ECO:0000256" key="4">
    <source>
        <dbReference type="ARBA" id="ARBA00022989"/>
    </source>
</evidence>
<dbReference type="OMA" id="VHMRASW"/>
<comment type="subcellular location">
    <subcellularLocation>
        <location evidence="1">Membrane</location>
        <topology evidence="1">Multi-pass membrane protein</topology>
    </subcellularLocation>
</comment>
<dbReference type="InterPro" id="IPR050681">
    <property type="entry name" value="CDF/SLC30A"/>
</dbReference>
<dbReference type="EMBL" id="CP011859">
    <property type="protein sequence ID" value="AQY23292.1"/>
    <property type="molecule type" value="Genomic_DNA"/>
</dbReference>
<keyword evidence="3" id="KW-0406">Ion transport</keyword>
<dbReference type="InterPro" id="IPR027469">
    <property type="entry name" value="Cation_efflux_TMD_sf"/>
</dbReference>
<accession>A0A162BXR7</accession>
<keyword evidence="4" id="KW-1133">Transmembrane helix</keyword>
<reference evidence="7 8" key="1">
    <citation type="submission" date="2015-06" db="EMBL/GenBank/DDBJ databases">
        <title>R. anatipestifer strain HXb2 is the most virulent strain so far, and the genome sequence would help us uncover the pathogenesis.</title>
        <authorList>
            <person name="Hu Q."/>
            <person name="Qi J."/>
            <person name="Bo H."/>
            <person name="Liu G."/>
            <person name="Tao M."/>
            <person name="Ding Y."/>
            <person name="Xue Y."/>
        </authorList>
    </citation>
    <scope>NUCLEOTIDE SEQUENCE [LARGE SCALE GENOMIC DNA]</scope>
    <source>
        <strain evidence="7 8">HXb2</strain>
    </source>
</reference>
<organism evidence="7 8">
    <name type="scientific">Riemerella anatipestifer</name>
    <name type="common">Moraxella anatipestifer</name>
    <dbReference type="NCBI Taxonomy" id="34085"/>
    <lineage>
        <taxon>Bacteria</taxon>
        <taxon>Pseudomonadati</taxon>
        <taxon>Bacteroidota</taxon>
        <taxon>Flavobacteriia</taxon>
        <taxon>Flavobacteriales</taxon>
        <taxon>Weeksellaceae</taxon>
        <taxon>Riemerella</taxon>
    </lineage>
</organism>
<proteinExistence type="predicted"/>
<keyword evidence="3" id="KW-0813">Transport</keyword>
<evidence type="ECO:0000256" key="5">
    <source>
        <dbReference type="ARBA" id="ARBA00023136"/>
    </source>
</evidence>
<evidence type="ECO:0000313" key="8">
    <source>
        <dbReference type="Proteomes" id="UP000189883"/>
    </source>
</evidence>
<evidence type="ECO:0000256" key="3">
    <source>
        <dbReference type="ARBA" id="ARBA00022906"/>
    </source>
</evidence>
<keyword evidence="5" id="KW-0472">Membrane</keyword>
<evidence type="ECO:0000256" key="2">
    <source>
        <dbReference type="ARBA" id="ARBA00022692"/>
    </source>
</evidence>
<dbReference type="GO" id="GO:0046872">
    <property type="term" value="F:metal ion binding"/>
    <property type="evidence" value="ECO:0007669"/>
    <property type="project" value="InterPro"/>
</dbReference>
<keyword evidence="3" id="KW-0864">Zinc transport</keyword>
<dbReference type="eggNOG" id="COG1230">
    <property type="taxonomic scope" value="Bacteria"/>
</dbReference>
<evidence type="ECO:0000256" key="1">
    <source>
        <dbReference type="ARBA" id="ARBA00004141"/>
    </source>
</evidence>
<sequence>MQKTTFKISKMDCPSEEQMIRMKLADLTNINSLDFDIPNRQLTVFHTDNHDQIFQRLDNLKFDTSLIDSVSADNYISTTDNTDREKKLLWQVLAINFFFFALELATGFISNSMGLVADSLDMLADSIVYGLALFAVGGTMTRKKNIAKSAGYFQLTLAVFGFIEVIRRFVGTETIPVFQTMIIISILALIGNGLCLYLLQKSKSKEAHMQASMIFTSNDVIVNLGVIVAGGLVYLTNSKYPDLIVGTIVFFIVGQGAFKILKLSK</sequence>
<dbReference type="InterPro" id="IPR058533">
    <property type="entry name" value="Cation_efflux_TM"/>
</dbReference>
<dbReference type="GO" id="GO:0005886">
    <property type="term" value="C:plasma membrane"/>
    <property type="evidence" value="ECO:0007669"/>
    <property type="project" value="TreeGrafter"/>
</dbReference>
<dbReference type="Gene3D" id="1.20.1510.10">
    <property type="entry name" value="Cation efflux protein transmembrane domain"/>
    <property type="match status" value="1"/>
</dbReference>
<name>A0A162BXR7_RIEAN</name>
<dbReference type="SUPFAM" id="SSF161111">
    <property type="entry name" value="Cation efflux protein transmembrane domain-like"/>
    <property type="match status" value="1"/>
</dbReference>
<feature type="domain" description="Cation efflux protein transmembrane" evidence="6">
    <location>
        <begin position="92"/>
        <end position="262"/>
    </location>
</feature>
<dbReference type="GeneID" id="93718915"/>
<evidence type="ECO:0000259" key="6">
    <source>
        <dbReference type="Pfam" id="PF01545"/>
    </source>
</evidence>
<evidence type="ECO:0000313" key="7">
    <source>
        <dbReference type="EMBL" id="AQY23292.1"/>
    </source>
</evidence>
<gene>
    <name evidence="7" type="primary">czcD</name>
    <name evidence="7" type="ORF">AB406_2363</name>
</gene>
<dbReference type="PANTHER" id="PTHR11562:SF17">
    <property type="entry name" value="RE54080P-RELATED"/>
    <property type="match status" value="1"/>
</dbReference>